<dbReference type="STRING" id="655353.SAMN04488056_101216"/>
<protein>
    <submittedName>
        <fullName evidence="3">Iron(III) transport system substrate-binding protein</fullName>
    </submittedName>
</protein>
<dbReference type="GO" id="GO:0030288">
    <property type="term" value="C:outer membrane-bounded periplasmic space"/>
    <property type="evidence" value="ECO:0007669"/>
    <property type="project" value="TreeGrafter"/>
</dbReference>
<dbReference type="PANTHER" id="PTHR30006">
    <property type="entry name" value="THIAMINE-BINDING PERIPLASMIC PROTEIN-RELATED"/>
    <property type="match status" value="1"/>
</dbReference>
<accession>A0A1I4ZTN3</accession>
<keyword evidence="4" id="KW-1185">Reference proteome</keyword>
<evidence type="ECO:0000313" key="4">
    <source>
        <dbReference type="Proteomes" id="UP000199236"/>
    </source>
</evidence>
<dbReference type="InterPro" id="IPR006059">
    <property type="entry name" value="SBP"/>
</dbReference>
<sequence length="368" mass="41405">MSAQSLFPLISPLSACSARSAKYMLFAITVLLTAMLAAIPAAFSQEKTEIDIWSTTDTAAFESVIRAFETANPDIEIAYHEITTNALFEHVLYARDRKDTAIDLVISSAMDLQVKLVNEGLASPFSTDRAGATPSWAEWRNELYGFTYEPIVLVYNKEAFRGYPLPKTHSDLADLLINNLPTFEEKVGTYDAASSGAGYLFFTQDAIQSDKIFRVIEALSRAKMRTYDYTSAILDAVASGDLILGYNVIGTYALERASKDPNVGIFQFKDYTIVMSRTAFIYKHSRKKREAERFLEFLLSETGQEKMARDSALIPISPDMRRLKLPADSTNAYLPIKMGIGLLTYQDPLKRRYFLDVWNSIFKKPEEQ</sequence>
<dbReference type="Gene3D" id="3.40.190.10">
    <property type="entry name" value="Periplasmic binding protein-like II"/>
    <property type="match status" value="2"/>
</dbReference>
<dbReference type="SUPFAM" id="SSF53850">
    <property type="entry name" value="Periplasmic binding protein-like II"/>
    <property type="match status" value="1"/>
</dbReference>
<gene>
    <name evidence="3" type="ORF">SAMN04488056_101216</name>
</gene>
<reference evidence="3 4" key="1">
    <citation type="submission" date="2016-10" db="EMBL/GenBank/DDBJ databases">
        <authorList>
            <person name="de Groot N.N."/>
        </authorList>
    </citation>
    <scope>NUCLEOTIDE SEQUENCE [LARGE SCALE GENOMIC DNA]</scope>
    <source>
        <strain evidence="3 4">CGMCC 1.9157</strain>
    </source>
</reference>
<keyword evidence="2" id="KW-0574">Periplasm</keyword>
<proteinExistence type="predicted"/>
<dbReference type="Proteomes" id="UP000199236">
    <property type="component" value="Unassembled WGS sequence"/>
</dbReference>
<dbReference type="PANTHER" id="PTHR30006:SF25">
    <property type="entry name" value="PHOSPHOGLYCERATE TRANSPORT REGULATORY PROTEIN PGTC"/>
    <property type="match status" value="1"/>
</dbReference>
<evidence type="ECO:0000256" key="1">
    <source>
        <dbReference type="ARBA" id="ARBA00022729"/>
    </source>
</evidence>
<keyword evidence="1" id="KW-0732">Signal</keyword>
<dbReference type="OrthoDB" id="8673316at2"/>
<evidence type="ECO:0000313" key="3">
    <source>
        <dbReference type="EMBL" id="SFN53655.1"/>
    </source>
</evidence>
<dbReference type="Pfam" id="PF13416">
    <property type="entry name" value="SBP_bac_8"/>
    <property type="match status" value="1"/>
</dbReference>
<name>A0A1I4ZTN3_9HYPH</name>
<evidence type="ECO:0000256" key="2">
    <source>
        <dbReference type="ARBA" id="ARBA00022764"/>
    </source>
</evidence>
<dbReference type="RefSeq" id="WP_090067971.1">
    <property type="nucleotide sequence ID" value="NZ_FOVR01000001.1"/>
</dbReference>
<dbReference type="EMBL" id="FOVR01000001">
    <property type="protein sequence ID" value="SFN53655.1"/>
    <property type="molecule type" value="Genomic_DNA"/>
</dbReference>
<dbReference type="AlphaFoldDB" id="A0A1I4ZTN3"/>
<organism evidence="3 4">
    <name type="scientific">Cohaesibacter marisflavi</name>
    <dbReference type="NCBI Taxonomy" id="655353"/>
    <lineage>
        <taxon>Bacteria</taxon>
        <taxon>Pseudomonadati</taxon>
        <taxon>Pseudomonadota</taxon>
        <taxon>Alphaproteobacteria</taxon>
        <taxon>Hyphomicrobiales</taxon>
        <taxon>Cohaesibacteraceae</taxon>
    </lineage>
</organism>